<gene>
    <name evidence="1" type="primary">AUGUSTUS-3.0.2_05839</name>
    <name evidence="1" type="ORF">TcasGA2_TC005839</name>
</gene>
<dbReference type="AlphaFoldDB" id="D6WVZ8"/>
<sequence>MSSDSGRPEPKNHLLLNSPSVFVTDELLQHLYLQHFEDARHIVTTTSFQHAFSFTKLKKLALYKQQTAHNSPQPTTVLLPPAIPSCYNTKTIDHDKTIFLTSALSLRHPAPLPRAKETQRKQCIDTH</sequence>
<accession>D6WVZ8</accession>
<dbReference type="Proteomes" id="UP000007266">
    <property type="component" value="Linkage group 8"/>
</dbReference>
<dbReference type="InParanoid" id="D6WVZ8"/>
<evidence type="ECO:0000313" key="1">
    <source>
        <dbReference type="EMBL" id="EFA08212.1"/>
    </source>
</evidence>
<protein>
    <submittedName>
        <fullName evidence="1">Uncharacterized protein</fullName>
    </submittedName>
</protein>
<reference evidence="1 2" key="1">
    <citation type="journal article" date="2008" name="Nature">
        <title>The genome of the model beetle and pest Tribolium castaneum.</title>
        <authorList>
            <consortium name="Tribolium Genome Sequencing Consortium"/>
            <person name="Richards S."/>
            <person name="Gibbs R.A."/>
            <person name="Weinstock G.M."/>
            <person name="Brown S.J."/>
            <person name="Denell R."/>
            <person name="Beeman R.W."/>
            <person name="Gibbs R."/>
            <person name="Beeman R.W."/>
            <person name="Brown S.J."/>
            <person name="Bucher G."/>
            <person name="Friedrich M."/>
            <person name="Grimmelikhuijzen C.J."/>
            <person name="Klingler M."/>
            <person name="Lorenzen M."/>
            <person name="Richards S."/>
            <person name="Roth S."/>
            <person name="Schroder R."/>
            <person name="Tautz D."/>
            <person name="Zdobnov E.M."/>
            <person name="Muzny D."/>
            <person name="Gibbs R.A."/>
            <person name="Weinstock G.M."/>
            <person name="Attaway T."/>
            <person name="Bell S."/>
            <person name="Buhay C.J."/>
            <person name="Chandrabose M.N."/>
            <person name="Chavez D."/>
            <person name="Clerk-Blankenburg K.P."/>
            <person name="Cree A."/>
            <person name="Dao M."/>
            <person name="Davis C."/>
            <person name="Chacko J."/>
            <person name="Dinh H."/>
            <person name="Dugan-Rocha S."/>
            <person name="Fowler G."/>
            <person name="Garner T.T."/>
            <person name="Garnes J."/>
            <person name="Gnirke A."/>
            <person name="Hawes A."/>
            <person name="Hernandez J."/>
            <person name="Hines S."/>
            <person name="Holder M."/>
            <person name="Hume J."/>
            <person name="Jhangiani S.N."/>
            <person name="Joshi V."/>
            <person name="Khan Z.M."/>
            <person name="Jackson L."/>
            <person name="Kovar C."/>
            <person name="Kowis A."/>
            <person name="Lee S."/>
            <person name="Lewis L.R."/>
            <person name="Margolis J."/>
            <person name="Morgan M."/>
            <person name="Nazareth L.V."/>
            <person name="Nguyen N."/>
            <person name="Okwuonu G."/>
            <person name="Parker D."/>
            <person name="Richards S."/>
            <person name="Ruiz S.J."/>
            <person name="Santibanez J."/>
            <person name="Savard J."/>
            <person name="Scherer S.E."/>
            <person name="Schneider B."/>
            <person name="Sodergren E."/>
            <person name="Tautz D."/>
            <person name="Vattahil S."/>
            <person name="Villasana D."/>
            <person name="White C.S."/>
            <person name="Wright R."/>
            <person name="Park Y."/>
            <person name="Beeman R.W."/>
            <person name="Lord J."/>
            <person name="Oppert B."/>
            <person name="Lorenzen M."/>
            <person name="Brown S."/>
            <person name="Wang L."/>
            <person name="Savard J."/>
            <person name="Tautz D."/>
            <person name="Richards S."/>
            <person name="Weinstock G."/>
            <person name="Gibbs R.A."/>
            <person name="Liu Y."/>
            <person name="Worley K."/>
            <person name="Weinstock G."/>
            <person name="Elsik C.G."/>
            <person name="Reese J.T."/>
            <person name="Elhaik E."/>
            <person name="Landan G."/>
            <person name="Graur D."/>
            <person name="Arensburger P."/>
            <person name="Atkinson P."/>
            <person name="Beeman R.W."/>
            <person name="Beidler J."/>
            <person name="Brown S.J."/>
            <person name="Demuth J.P."/>
            <person name="Drury D.W."/>
            <person name="Du Y.Z."/>
            <person name="Fujiwara H."/>
            <person name="Lorenzen M."/>
            <person name="Maselli V."/>
            <person name="Osanai M."/>
            <person name="Park Y."/>
            <person name="Robertson H.M."/>
            <person name="Tu Z."/>
            <person name="Wang J.J."/>
            <person name="Wang S."/>
            <person name="Richards S."/>
            <person name="Song H."/>
            <person name="Zhang L."/>
            <person name="Sodergren E."/>
            <person name="Werner D."/>
            <person name="Stanke M."/>
            <person name="Morgenstern B."/>
            <person name="Solovyev V."/>
            <person name="Kosarev P."/>
            <person name="Brown G."/>
            <person name="Chen H.C."/>
            <person name="Ermolaeva O."/>
            <person name="Hlavina W."/>
            <person name="Kapustin Y."/>
            <person name="Kiryutin B."/>
            <person name="Kitts P."/>
            <person name="Maglott D."/>
            <person name="Pruitt K."/>
            <person name="Sapojnikov V."/>
            <person name="Souvorov A."/>
            <person name="Mackey A.J."/>
            <person name="Waterhouse R.M."/>
            <person name="Wyder S."/>
            <person name="Zdobnov E.M."/>
            <person name="Zdobnov E.M."/>
            <person name="Wyder S."/>
            <person name="Kriventseva E.V."/>
            <person name="Kadowaki T."/>
            <person name="Bork P."/>
            <person name="Aranda M."/>
            <person name="Bao R."/>
            <person name="Beermann A."/>
            <person name="Berns N."/>
            <person name="Bolognesi R."/>
            <person name="Bonneton F."/>
            <person name="Bopp D."/>
            <person name="Brown S.J."/>
            <person name="Bucher G."/>
            <person name="Butts T."/>
            <person name="Chaumot A."/>
            <person name="Denell R.E."/>
            <person name="Ferrier D.E."/>
            <person name="Friedrich M."/>
            <person name="Gordon C.M."/>
            <person name="Jindra M."/>
            <person name="Klingler M."/>
            <person name="Lan Q."/>
            <person name="Lattorff H.M."/>
            <person name="Laudet V."/>
            <person name="von Levetsow C."/>
            <person name="Liu Z."/>
            <person name="Lutz R."/>
            <person name="Lynch J.A."/>
            <person name="da Fonseca R.N."/>
            <person name="Posnien N."/>
            <person name="Reuter R."/>
            <person name="Roth S."/>
            <person name="Savard J."/>
            <person name="Schinko J.B."/>
            <person name="Schmitt C."/>
            <person name="Schoppmeier M."/>
            <person name="Schroder R."/>
            <person name="Shippy T.D."/>
            <person name="Simonnet F."/>
            <person name="Marques-Souza H."/>
            <person name="Tautz D."/>
            <person name="Tomoyasu Y."/>
            <person name="Trauner J."/>
            <person name="Van der Zee M."/>
            <person name="Vervoort M."/>
            <person name="Wittkopp N."/>
            <person name="Wimmer E.A."/>
            <person name="Yang X."/>
            <person name="Jones A.K."/>
            <person name="Sattelle D.B."/>
            <person name="Ebert P.R."/>
            <person name="Nelson D."/>
            <person name="Scott J.G."/>
            <person name="Beeman R.W."/>
            <person name="Muthukrishnan S."/>
            <person name="Kramer K.J."/>
            <person name="Arakane Y."/>
            <person name="Beeman R.W."/>
            <person name="Zhu Q."/>
            <person name="Hogenkamp D."/>
            <person name="Dixit R."/>
            <person name="Oppert B."/>
            <person name="Jiang H."/>
            <person name="Zou Z."/>
            <person name="Marshall J."/>
            <person name="Elpidina E."/>
            <person name="Vinokurov K."/>
            <person name="Oppert C."/>
            <person name="Zou Z."/>
            <person name="Evans J."/>
            <person name="Lu Z."/>
            <person name="Zhao P."/>
            <person name="Sumathipala N."/>
            <person name="Altincicek B."/>
            <person name="Vilcinskas A."/>
            <person name="Williams M."/>
            <person name="Hultmark D."/>
            <person name="Hetru C."/>
            <person name="Jiang H."/>
            <person name="Grimmelikhuijzen C.J."/>
            <person name="Hauser F."/>
            <person name="Cazzamali G."/>
            <person name="Williamson M."/>
            <person name="Park Y."/>
            <person name="Li B."/>
            <person name="Tanaka Y."/>
            <person name="Predel R."/>
            <person name="Neupert S."/>
            <person name="Schachtner J."/>
            <person name="Verleyen P."/>
            <person name="Raible F."/>
            <person name="Bork P."/>
            <person name="Friedrich M."/>
            <person name="Walden K.K."/>
            <person name="Robertson H.M."/>
            <person name="Angeli S."/>
            <person name="Foret S."/>
            <person name="Bucher G."/>
            <person name="Schuetz S."/>
            <person name="Maleszka R."/>
            <person name="Wimmer E.A."/>
            <person name="Beeman R.W."/>
            <person name="Lorenzen M."/>
            <person name="Tomoyasu Y."/>
            <person name="Miller S.C."/>
            <person name="Grossmann D."/>
            <person name="Bucher G."/>
        </authorList>
    </citation>
    <scope>NUCLEOTIDE SEQUENCE [LARGE SCALE GENOMIC DNA]</scope>
    <source>
        <strain evidence="1 2">Georgia GA2</strain>
    </source>
</reference>
<organism evidence="1 2">
    <name type="scientific">Tribolium castaneum</name>
    <name type="common">Red flour beetle</name>
    <dbReference type="NCBI Taxonomy" id="7070"/>
    <lineage>
        <taxon>Eukaryota</taxon>
        <taxon>Metazoa</taxon>
        <taxon>Ecdysozoa</taxon>
        <taxon>Arthropoda</taxon>
        <taxon>Hexapoda</taxon>
        <taxon>Insecta</taxon>
        <taxon>Pterygota</taxon>
        <taxon>Neoptera</taxon>
        <taxon>Endopterygota</taxon>
        <taxon>Coleoptera</taxon>
        <taxon>Polyphaga</taxon>
        <taxon>Cucujiformia</taxon>
        <taxon>Tenebrionidae</taxon>
        <taxon>Tenebrionidae incertae sedis</taxon>
        <taxon>Tribolium</taxon>
    </lineage>
</organism>
<proteinExistence type="predicted"/>
<name>D6WVZ8_TRICA</name>
<dbReference type="HOGENOM" id="CLU_1973350_0_0_1"/>
<evidence type="ECO:0000313" key="2">
    <source>
        <dbReference type="Proteomes" id="UP000007266"/>
    </source>
</evidence>
<dbReference type="EMBL" id="KQ971359">
    <property type="protein sequence ID" value="EFA08212.1"/>
    <property type="molecule type" value="Genomic_DNA"/>
</dbReference>
<keyword evidence="2" id="KW-1185">Reference proteome</keyword>
<reference evidence="1 2" key="2">
    <citation type="journal article" date="2010" name="Nucleic Acids Res.">
        <title>BeetleBase in 2010: revisions to provide comprehensive genomic information for Tribolium castaneum.</title>
        <authorList>
            <person name="Kim H.S."/>
            <person name="Murphy T."/>
            <person name="Xia J."/>
            <person name="Caragea D."/>
            <person name="Park Y."/>
            <person name="Beeman R.W."/>
            <person name="Lorenzen M.D."/>
            <person name="Butcher S."/>
            <person name="Manak J.R."/>
            <person name="Brown S.J."/>
        </authorList>
    </citation>
    <scope>GENOME REANNOTATION</scope>
    <source>
        <strain evidence="1 2">Georgia GA2</strain>
    </source>
</reference>